<dbReference type="SUPFAM" id="SSF54001">
    <property type="entry name" value="Cysteine proteinases"/>
    <property type="match status" value="1"/>
</dbReference>
<dbReference type="Gene3D" id="3.40.395.10">
    <property type="entry name" value="Adenoviral Proteinase, Chain A"/>
    <property type="match status" value="1"/>
</dbReference>
<gene>
    <name evidence="5" type="ORF">Pfra01_002368500</name>
</gene>
<keyword evidence="2" id="KW-0645">Protease</keyword>
<dbReference type="GO" id="GO:0008234">
    <property type="term" value="F:cysteine-type peptidase activity"/>
    <property type="evidence" value="ECO:0007669"/>
    <property type="project" value="InterPro"/>
</dbReference>
<evidence type="ECO:0000313" key="6">
    <source>
        <dbReference type="Proteomes" id="UP001165121"/>
    </source>
</evidence>
<comment type="similarity">
    <text evidence="1">Belongs to the peptidase C48 family.</text>
</comment>
<evidence type="ECO:0000256" key="3">
    <source>
        <dbReference type="ARBA" id="ARBA00022801"/>
    </source>
</evidence>
<dbReference type="InterPro" id="IPR038765">
    <property type="entry name" value="Papain-like_cys_pep_sf"/>
</dbReference>
<evidence type="ECO:0000256" key="2">
    <source>
        <dbReference type="ARBA" id="ARBA00022670"/>
    </source>
</evidence>
<protein>
    <submittedName>
        <fullName evidence="5">Unnamed protein product</fullName>
    </submittedName>
</protein>
<dbReference type="Proteomes" id="UP001165121">
    <property type="component" value="Unassembled WGS sequence"/>
</dbReference>
<dbReference type="OrthoDB" id="120163at2759"/>
<name>A0A9W6Y9F6_9STRA</name>
<feature type="domain" description="Ubiquitin-like protease family profile" evidence="4">
    <location>
        <begin position="1"/>
        <end position="146"/>
    </location>
</feature>
<evidence type="ECO:0000313" key="5">
    <source>
        <dbReference type="EMBL" id="GMF56001.1"/>
    </source>
</evidence>
<dbReference type="AlphaFoldDB" id="A0A9W6Y9F6"/>
<dbReference type="PROSITE" id="PS50600">
    <property type="entry name" value="ULP_PROTEASE"/>
    <property type="match status" value="1"/>
</dbReference>
<dbReference type="EMBL" id="BSXT01003887">
    <property type="protein sequence ID" value="GMF56001.1"/>
    <property type="molecule type" value="Genomic_DNA"/>
</dbReference>
<evidence type="ECO:0000259" key="4">
    <source>
        <dbReference type="PROSITE" id="PS50600"/>
    </source>
</evidence>
<dbReference type="Pfam" id="PF02902">
    <property type="entry name" value="Peptidase_C48"/>
    <property type="match status" value="1"/>
</dbReference>
<organism evidence="5 6">
    <name type="scientific">Phytophthora fragariaefolia</name>
    <dbReference type="NCBI Taxonomy" id="1490495"/>
    <lineage>
        <taxon>Eukaryota</taxon>
        <taxon>Sar</taxon>
        <taxon>Stramenopiles</taxon>
        <taxon>Oomycota</taxon>
        <taxon>Peronosporomycetes</taxon>
        <taxon>Peronosporales</taxon>
        <taxon>Peronosporaceae</taxon>
        <taxon>Phytophthora</taxon>
    </lineage>
</organism>
<reference evidence="5" key="1">
    <citation type="submission" date="2023-04" db="EMBL/GenBank/DDBJ databases">
        <title>Phytophthora fragariaefolia NBRC 109709.</title>
        <authorList>
            <person name="Ichikawa N."/>
            <person name="Sato H."/>
            <person name="Tonouchi N."/>
        </authorList>
    </citation>
    <scope>NUCLEOTIDE SEQUENCE</scope>
    <source>
        <strain evidence="5">NBRC 109709</strain>
    </source>
</reference>
<comment type="caution">
    <text evidence="5">The sequence shown here is derived from an EMBL/GenBank/DDBJ whole genome shotgun (WGS) entry which is preliminary data.</text>
</comment>
<dbReference type="GO" id="GO:0006508">
    <property type="term" value="P:proteolysis"/>
    <property type="evidence" value="ECO:0007669"/>
    <property type="project" value="UniProtKB-KW"/>
</dbReference>
<keyword evidence="3" id="KW-0378">Hydrolase</keyword>
<keyword evidence="6" id="KW-1185">Reference proteome</keyword>
<sequence length="154" mass="17345">MAKRRLHSCVHRVSAPEIQQQCHCVHADGKQLNCTGTESEGADILPRATLVEIRSCVDDTANDNVFLPVNFDTSHWVYLVDYKANKTRQLYDSLNKRKIAKVLKTLATEFVSGVLDREYEVTTLKTPRQKDGDSCGVFFVFASGVKCRAMSQMM</sequence>
<proteinExistence type="inferred from homology"/>
<accession>A0A9W6Y9F6</accession>
<dbReference type="InterPro" id="IPR003653">
    <property type="entry name" value="Peptidase_C48_C"/>
</dbReference>
<evidence type="ECO:0000256" key="1">
    <source>
        <dbReference type="ARBA" id="ARBA00005234"/>
    </source>
</evidence>